<feature type="compositionally biased region" description="Acidic residues" evidence="1">
    <location>
        <begin position="174"/>
        <end position="183"/>
    </location>
</feature>
<dbReference type="AlphaFoldDB" id="A0AAW0P546"/>
<feature type="compositionally biased region" description="Basic and acidic residues" evidence="1">
    <location>
        <begin position="537"/>
        <end position="553"/>
    </location>
</feature>
<feature type="compositionally biased region" description="Polar residues" evidence="1">
    <location>
        <begin position="369"/>
        <end position="383"/>
    </location>
</feature>
<comment type="caution">
    <text evidence="2">The sequence shown here is derived from an EMBL/GenBank/DDBJ whole genome shotgun (WGS) entry which is preliminary data.</text>
</comment>
<evidence type="ECO:0000256" key="1">
    <source>
        <dbReference type="SAM" id="MobiDB-lite"/>
    </source>
</evidence>
<evidence type="ECO:0000313" key="2">
    <source>
        <dbReference type="EMBL" id="KAK7916095.1"/>
    </source>
</evidence>
<feature type="region of interest" description="Disordered" evidence="1">
    <location>
        <begin position="528"/>
        <end position="579"/>
    </location>
</feature>
<feature type="region of interest" description="Disordered" evidence="1">
    <location>
        <begin position="696"/>
        <end position="721"/>
    </location>
</feature>
<feature type="compositionally biased region" description="Polar residues" evidence="1">
    <location>
        <begin position="705"/>
        <end position="715"/>
    </location>
</feature>
<sequence length="962" mass="105920">MELNSGRSSWFRKEVNFSVFPNQGGVQMSSPSPAGVQVSWLSPGLGLNQIKEEPEEQSIKQEEEQIPVVCVKTEESSAVCVKTEEFSAVCVKTEESSAVCVKTEESSAVCVKTEESGAVCVKTEESSAVCVKTEESGAVCVKTEESDAVCVKTEESSAVCVKTEESSAVCVTIEEETQGEDISAESHLDSETEGDTEHSSDAYTDEDWKAPFSCSDEHMDTETDGESYNQKNTEESSAVCVKTEEETQGENISAEPHLDSETEGDTEHSSDAETDGDWKAPFSCSDEYTDPEIDEESYNQRKSWSSPSLDPVKSCFGRSQGGLVSPCLLCSLPRWTAFLVCIVTIAEFEEELRREKEKKSKQPEKGGKTRNTISNSTSVQMSMPSPAGVQMSSPSPAGVQVSWLSPGLGLNQIKEEPEEQSIKQEEEQIPVVCMKTEESSSVCVKTEESSSVCVKTEESGAVCVKTEESSAVCVKTEESGAVCVKTEESSAVCVMTEEFSAVCVKTEEPSAVCVKTEESSAVCVTIEEETQGEDISAEPHLDSETEGNTEHSSDAYTDEDWKAPFSCSDEHTDTETDGESYNQKNVLMCTLRQQGAHTPIKHCSSGVLLLLLPVGWFFGSRQLFHEVQRPGSMSDSQCWSHLGAKAKNSEWKSWKYPRSKHAKDARNALVQERLTAAAEEIFALFERTIAEFEEELRREKEKQSKQPSVRMSSPSPAGVQMSWLSPGLGLNQIKEEPEEQSVKQEDEELPMNLPRSVSPPPYDQNTDQGYFLLRSCLATSSQVNLRQSKLTKQEKESELCPDLQSKITPHVLCIDQITRSSYVCVKVEEPEETQGEDISAEPHLPSETEGDTEHSSDTDSGTDSGTDTVSGTDTDTDTDSSGSDSDTDTATSDTYNDEDWRAPFSCSDTHMHTEWPDDCSILKHLLKRDTYGYMREYTQVKNLTAVQSVRDHLPVQLVWLVT</sequence>
<reference evidence="3" key="1">
    <citation type="submission" date="2024-04" db="EMBL/GenBank/DDBJ databases">
        <title>Salinicola lusitanus LLJ914,a marine bacterium isolated from the Okinawa Trough.</title>
        <authorList>
            <person name="Li J."/>
        </authorList>
    </citation>
    <scope>NUCLEOTIDE SEQUENCE [LARGE SCALE GENOMIC DNA]</scope>
</reference>
<keyword evidence="3" id="KW-1185">Reference proteome</keyword>
<evidence type="ECO:0000313" key="3">
    <source>
        <dbReference type="Proteomes" id="UP001460270"/>
    </source>
</evidence>
<accession>A0AAW0P546</accession>
<feature type="region of interest" description="Disordered" evidence="1">
    <location>
        <begin position="354"/>
        <end position="396"/>
    </location>
</feature>
<dbReference type="Proteomes" id="UP001460270">
    <property type="component" value="Unassembled WGS sequence"/>
</dbReference>
<feature type="compositionally biased region" description="Basic and acidic residues" evidence="1">
    <location>
        <begin position="354"/>
        <end position="367"/>
    </location>
</feature>
<feature type="compositionally biased region" description="Basic and acidic residues" evidence="1">
    <location>
        <begin position="256"/>
        <end position="271"/>
    </location>
</feature>
<name>A0AAW0P546_9GOBI</name>
<feature type="region of interest" description="Disordered" evidence="1">
    <location>
        <begin position="735"/>
        <end position="765"/>
    </location>
</feature>
<feature type="compositionally biased region" description="Low complexity" evidence="1">
    <location>
        <begin position="858"/>
        <end position="894"/>
    </location>
</feature>
<feature type="compositionally biased region" description="Basic and acidic residues" evidence="1">
    <location>
        <begin position="184"/>
        <end position="200"/>
    </location>
</feature>
<dbReference type="EMBL" id="JBBPFD010000008">
    <property type="protein sequence ID" value="KAK7916095.1"/>
    <property type="molecule type" value="Genomic_DNA"/>
</dbReference>
<feature type="compositionally biased region" description="Acidic residues" evidence="1">
    <location>
        <begin position="287"/>
        <end position="297"/>
    </location>
</feature>
<feature type="region of interest" description="Disordered" evidence="1">
    <location>
        <begin position="828"/>
        <end position="900"/>
    </location>
</feature>
<gene>
    <name evidence="2" type="ORF">WMY93_011856</name>
</gene>
<feature type="region of interest" description="Disordered" evidence="1">
    <location>
        <begin position="174"/>
        <end position="309"/>
    </location>
</feature>
<organism evidence="2 3">
    <name type="scientific">Mugilogobius chulae</name>
    <name type="common">yellowstripe goby</name>
    <dbReference type="NCBI Taxonomy" id="88201"/>
    <lineage>
        <taxon>Eukaryota</taxon>
        <taxon>Metazoa</taxon>
        <taxon>Chordata</taxon>
        <taxon>Craniata</taxon>
        <taxon>Vertebrata</taxon>
        <taxon>Euteleostomi</taxon>
        <taxon>Actinopterygii</taxon>
        <taxon>Neopterygii</taxon>
        <taxon>Teleostei</taxon>
        <taxon>Neoteleostei</taxon>
        <taxon>Acanthomorphata</taxon>
        <taxon>Gobiaria</taxon>
        <taxon>Gobiiformes</taxon>
        <taxon>Gobioidei</taxon>
        <taxon>Gobiidae</taxon>
        <taxon>Gobionellinae</taxon>
        <taxon>Mugilogobius</taxon>
    </lineage>
</organism>
<proteinExistence type="predicted"/>
<feature type="compositionally biased region" description="Acidic residues" evidence="1">
    <location>
        <begin position="829"/>
        <end position="839"/>
    </location>
</feature>
<protein>
    <submittedName>
        <fullName evidence="2">Uncharacterized protein</fullName>
    </submittedName>
</protein>